<proteinExistence type="predicted"/>
<dbReference type="GO" id="GO:0006208">
    <property type="term" value="P:pyrimidine nucleobase catabolic process"/>
    <property type="evidence" value="ECO:0007669"/>
    <property type="project" value="TreeGrafter"/>
</dbReference>
<dbReference type="EMBL" id="SDPM01000007">
    <property type="protein sequence ID" value="RXZ85729.1"/>
    <property type="molecule type" value="Genomic_DNA"/>
</dbReference>
<protein>
    <submittedName>
        <fullName evidence="3 4">Flavin reductase</fullName>
    </submittedName>
</protein>
<evidence type="ECO:0000313" key="5">
    <source>
        <dbReference type="Proteomes" id="UP000292686"/>
    </source>
</evidence>
<dbReference type="AlphaFoldDB" id="A0A4Q2M1V9"/>
<name>A0A4Q2M1V9_9MICO</name>
<reference evidence="3 6" key="2">
    <citation type="submission" date="2020-07" db="EMBL/GenBank/DDBJ databases">
        <title>Sequencing the genomes of 1000 actinobacteria strains.</title>
        <authorList>
            <person name="Klenk H.-P."/>
        </authorList>
    </citation>
    <scope>NUCLEOTIDE SEQUENCE [LARGE SCALE GENOMIC DNA]</scope>
    <source>
        <strain evidence="3 6">DSM 23870</strain>
    </source>
</reference>
<gene>
    <name evidence="3" type="ORF">BJ972_000062</name>
    <name evidence="4" type="ORF">ESP50_13090</name>
</gene>
<dbReference type="SMART" id="SM00903">
    <property type="entry name" value="Flavin_Reduct"/>
    <property type="match status" value="1"/>
</dbReference>
<dbReference type="Gene3D" id="2.30.110.10">
    <property type="entry name" value="Electron Transport, Fmn-binding Protein, Chain A"/>
    <property type="match status" value="1"/>
</dbReference>
<dbReference type="GO" id="GO:0010181">
    <property type="term" value="F:FMN binding"/>
    <property type="evidence" value="ECO:0007669"/>
    <property type="project" value="InterPro"/>
</dbReference>
<dbReference type="PANTHER" id="PTHR30466">
    <property type="entry name" value="FLAVIN REDUCTASE"/>
    <property type="match status" value="1"/>
</dbReference>
<dbReference type="Pfam" id="PF01613">
    <property type="entry name" value="Flavin_Reduct"/>
    <property type="match status" value="1"/>
</dbReference>
<dbReference type="InterPro" id="IPR012349">
    <property type="entry name" value="Split_barrel_FMN-bd"/>
</dbReference>
<dbReference type="RefSeq" id="WP_129175892.1">
    <property type="nucleotide sequence ID" value="NZ_JACCBI010000001.1"/>
</dbReference>
<dbReference type="Proteomes" id="UP000581087">
    <property type="component" value="Unassembled WGS sequence"/>
</dbReference>
<organism evidence="4 5">
    <name type="scientific">Agromyces atrinae</name>
    <dbReference type="NCBI Taxonomy" id="592376"/>
    <lineage>
        <taxon>Bacteria</taxon>
        <taxon>Bacillati</taxon>
        <taxon>Actinomycetota</taxon>
        <taxon>Actinomycetes</taxon>
        <taxon>Micrococcales</taxon>
        <taxon>Microbacteriaceae</taxon>
        <taxon>Agromyces</taxon>
    </lineage>
</organism>
<evidence type="ECO:0000313" key="4">
    <source>
        <dbReference type="EMBL" id="RXZ85729.1"/>
    </source>
</evidence>
<accession>A0A4Q2M1V9</accession>
<comment type="caution">
    <text evidence="4">The sequence shown here is derived from an EMBL/GenBank/DDBJ whole genome shotgun (WGS) entry which is preliminary data.</text>
</comment>
<keyword evidence="5" id="KW-1185">Reference proteome</keyword>
<sequence length="158" mass="17019">MSSLVAPNPLRRALGHMATSVTLVTTTHNGQNHGFTANSFAAVSSSPPLVTVFLADTAECYGVFERTEHVAVNVLADDQGHLARAFATRGIDKFADLALADSDAPVPVVDGAMASIIGRVDERYTVGDHLMLLIAVDDVVYSDREPLVYHNRVFRKLV</sequence>
<reference evidence="4 5" key="1">
    <citation type="submission" date="2019-01" db="EMBL/GenBank/DDBJ databases">
        <title>Agromyces.</title>
        <authorList>
            <person name="Li J."/>
        </authorList>
    </citation>
    <scope>NUCLEOTIDE SEQUENCE [LARGE SCALE GENOMIC DNA]</scope>
    <source>
        <strain evidence="4 5">DSM 23870</strain>
    </source>
</reference>
<dbReference type="InterPro" id="IPR002563">
    <property type="entry name" value="Flavin_Rdtase-like_dom"/>
</dbReference>
<dbReference type="SUPFAM" id="SSF50475">
    <property type="entry name" value="FMN-binding split barrel"/>
    <property type="match status" value="1"/>
</dbReference>
<dbReference type="PANTHER" id="PTHR30466:SF1">
    <property type="entry name" value="FMN REDUCTASE (NADH) RUTF"/>
    <property type="match status" value="1"/>
</dbReference>
<dbReference type="OrthoDB" id="9792858at2"/>
<evidence type="ECO:0000313" key="3">
    <source>
        <dbReference type="EMBL" id="NYD65543.1"/>
    </source>
</evidence>
<evidence type="ECO:0000313" key="6">
    <source>
        <dbReference type="Proteomes" id="UP000581087"/>
    </source>
</evidence>
<keyword evidence="1" id="KW-0560">Oxidoreductase</keyword>
<evidence type="ECO:0000259" key="2">
    <source>
        <dbReference type="SMART" id="SM00903"/>
    </source>
</evidence>
<feature type="domain" description="Flavin reductase like" evidence="2">
    <location>
        <begin position="14"/>
        <end position="156"/>
    </location>
</feature>
<dbReference type="Proteomes" id="UP000292686">
    <property type="component" value="Unassembled WGS sequence"/>
</dbReference>
<dbReference type="GO" id="GO:0042602">
    <property type="term" value="F:riboflavin reductase (NADPH) activity"/>
    <property type="evidence" value="ECO:0007669"/>
    <property type="project" value="TreeGrafter"/>
</dbReference>
<dbReference type="EMBL" id="JACCBI010000001">
    <property type="protein sequence ID" value="NYD65543.1"/>
    <property type="molecule type" value="Genomic_DNA"/>
</dbReference>
<dbReference type="InterPro" id="IPR050268">
    <property type="entry name" value="NADH-dep_flavin_reductase"/>
</dbReference>
<evidence type="ECO:0000256" key="1">
    <source>
        <dbReference type="ARBA" id="ARBA00023002"/>
    </source>
</evidence>